<keyword evidence="2" id="KW-0547">Nucleotide-binding</keyword>
<dbReference type="GO" id="GO:0005524">
    <property type="term" value="F:ATP binding"/>
    <property type="evidence" value="ECO:0007669"/>
    <property type="project" value="UniProtKB-KW"/>
</dbReference>
<keyword evidence="3" id="KW-0067">ATP-binding</keyword>
<dbReference type="AlphaFoldDB" id="W3X6R0"/>
<dbReference type="Gene3D" id="3.30.470.20">
    <property type="entry name" value="ATP-grasp fold, B domain"/>
    <property type="match status" value="1"/>
</dbReference>
<dbReference type="STRING" id="1229662.W3X6R0"/>
<dbReference type="InParanoid" id="W3X6R0"/>
<keyword evidence="4" id="KW-0092">Biotin</keyword>
<dbReference type="eggNOG" id="KOG0238">
    <property type="taxonomic scope" value="Eukaryota"/>
</dbReference>
<dbReference type="GeneID" id="19271107"/>
<evidence type="ECO:0000256" key="2">
    <source>
        <dbReference type="ARBA" id="ARBA00022741"/>
    </source>
</evidence>
<dbReference type="Proteomes" id="UP000030651">
    <property type="component" value="Unassembled WGS sequence"/>
</dbReference>
<dbReference type="PANTHER" id="PTHR18866">
    <property type="entry name" value="CARBOXYLASE:PYRUVATE/ACETYL-COA/PROPIONYL-COA CARBOXYLASE"/>
    <property type="match status" value="1"/>
</dbReference>
<evidence type="ECO:0000256" key="1">
    <source>
        <dbReference type="ARBA" id="ARBA00022598"/>
    </source>
</evidence>
<keyword evidence="1" id="KW-0436">Ligase</keyword>
<dbReference type="PROSITE" id="PS50979">
    <property type="entry name" value="BC"/>
    <property type="match status" value="1"/>
</dbReference>
<reference evidence="7" key="1">
    <citation type="journal article" date="2015" name="BMC Genomics">
        <title>Genomic and transcriptomic analysis of the endophytic fungus Pestalotiopsis fici reveals its lifestyle and high potential for synthesis of natural products.</title>
        <authorList>
            <person name="Wang X."/>
            <person name="Zhang X."/>
            <person name="Liu L."/>
            <person name="Xiang M."/>
            <person name="Wang W."/>
            <person name="Sun X."/>
            <person name="Che Y."/>
            <person name="Guo L."/>
            <person name="Liu G."/>
            <person name="Guo L."/>
            <person name="Wang C."/>
            <person name="Yin W.B."/>
            <person name="Stadler M."/>
            <person name="Zhang X."/>
            <person name="Liu X."/>
        </authorList>
    </citation>
    <scope>NUCLEOTIDE SEQUENCE [LARGE SCALE GENOMIC DNA]</scope>
    <source>
        <strain evidence="7">W106-1 / CGMCC3.15140</strain>
    </source>
</reference>
<evidence type="ECO:0000259" key="5">
    <source>
        <dbReference type="PROSITE" id="PS50979"/>
    </source>
</evidence>
<organism evidence="6 7">
    <name type="scientific">Pestalotiopsis fici (strain W106-1 / CGMCC3.15140)</name>
    <dbReference type="NCBI Taxonomy" id="1229662"/>
    <lineage>
        <taxon>Eukaryota</taxon>
        <taxon>Fungi</taxon>
        <taxon>Dikarya</taxon>
        <taxon>Ascomycota</taxon>
        <taxon>Pezizomycotina</taxon>
        <taxon>Sordariomycetes</taxon>
        <taxon>Xylariomycetidae</taxon>
        <taxon>Amphisphaeriales</taxon>
        <taxon>Sporocadaceae</taxon>
        <taxon>Pestalotiopsis</taxon>
    </lineage>
</organism>
<dbReference type="InterPro" id="IPR016185">
    <property type="entry name" value="PreATP-grasp_dom_sf"/>
</dbReference>
<evidence type="ECO:0000313" key="6">
    <source>
        <dbReference type="EMBL" id="ETS81092.1"/>
    </source>
</evidence>
<dbReference type="OMA" id="ICYSETD"/>
<dbReference type="InterPro" id="IPR005479">
    <property type="entry name" value="CPAse_ATP-bd"/>
</dbReference>
<dbReference type="HOGENOM" id="CLU_000395_3_5_1"/>
<protein>
    <recommendedName>
        <fullName evidence="5">Biotin carboxylation domain-containing protein</fullName>
    </recommendedName>
</protein>
<evidence type="ECO:0000313" key="7">
    <source>
        <dbReference type="Proteomes" id="UP000030651"/>
    </source>
</evidence>
<evidence type="ECO:0000256" key="4">
    <source>
        <dbReference type="ARBA" id="ARBA00023267"/>
    </source>
</evidence>
<dbReference type="OrthoDB" id="196847at2759"/>
<dbReference type="InterPro" id="IPR050856">
    <property type="entry name" value="Biotin_carboxylase_complex"/>
</dbReference>
<keyword evidence="7" id="KW-1185">Reference proteome</keyword>
<name>W3X6R0_PESFW</name>
<dbReference type="SUPFAM" id="SSF52440">
    <property type="entry name" value="PreATP-grasp domain"/>
    <property type="match status" value="1"/>
</dbReference>
<dbReference type="KEGG" id="pfy:PFICI_06094"/>
<dbReference type="SUPFAM" id="SSF56059">
    <property type="entry name" value="Glutathione synthetase ATP-binding domain-like"/>
    <property type="match status" value="1"/>
</dbReference>
<proteinExistence type="predicted"/>
<dbReference type="Pfam" id="PF02786">
    <property type="entry name" value="CPSase_L_D2"/>
    <property type="match status" value="1"/>
</dbReference>
<sequence length="187" mass="19681">MARLQRVLIANLGEIAVRCIRACQALSLTSVALFTKADSHAIHVRLADVGILLEDECSDAYTDIKAILKICAEQCIDAAIPGYGFLSENVEFARRVNGAGMLFVGPDADAINAIGLKHTARELAIAANVPVIKGSGLLKDAHEALQEASNLAFLIIIKASGGGGGVGQQICYSETDVASAFGDHKYQ</sequence>
<dbReference type="EMBL" id="KI912112">
    <property type="protein sequence ID" value="ETS81092.1"/>
    <property type="molecule type" value="Genomic_DNA"/>
</dbReference>
<dbReference type="PANTHER" id="PTHR18866:SF128">
    <property type="entry name" value="UREA AMIDOLYASE"/>
    <property type="match status" value="1"/>
</dbReference>
<feature type="domain" description="Biotin carboxylation" evidence="5">
    <location>
        <begin position="3"/>
        <end position="187"/>
    </location>
</feature>
<evidence type="ECO:0000256" key="3">
    <source>
        <dbReference type="ARBA" id="ARBA00022840"/>
    </source>
</evidence>
<accession>W3X6R0</accession>
<dbReference type="InterPro" id="IPR011764">
    <property type="entry name" value="Biotin_carboxylation_dom"/>
</dbReference>
<dbReference type="GO" id="GO:0016874">
    <property type="term" value="F:ligase activity"/>
    <property type="evidence" value="ECO:0007669"/>
    <property type="project" value="UniProtKB-KW"/>
</dbReference>
<gene>
    <name evidence="6" type="ORF">PFICI_06094</name>
</gene>
<dbReference type="RefSeq" id="XP_007832866.1">
    <property type="nucleotide sequence ID" value="XM_007834675.1"/>
</dbReference>
<dbReference type="InterPro" id="IPR005481">
    <property type="entry name" value="BC-like_N"/>
</dbReference>
<dbReference type="Pfam" id="PF00289">
    <property type="entry name" value="Biotin_carb_N"/>
    <property type="match status" value="1"/>
</dbReference>